<keyword evidence="1" id="KW-0805">Transcription regulation</keyword>
<dbReference type="PANTHER" id="PTHR47894">
    <property type="entry name" value="HTH-TYPE TRANSCRIPTIONAL REGULATOR GADX"/>
    <property type="match status" value="1"/>
</dbReference>
<protein>
    <submittedName>
        <fullName evidence="6">AraC family transcriptional regulator</fullName>
    </submittedName>
</protein>
<dbReference type="Gene3D" id="1.10.10.60">
    <property type="entry name" value="Homeodomain-like"/>
    <property type="match status" value="1"/>
</dbReference>
<dbReference type="PROSITE" id="PS01124">
    <property type="entry name" value="HTH_ARAC_FAMILY_2"/>
    <property type="match status" value="1"/>
</dbReference>
<evidence type="ECO:0000256" key="1">
    <source>
        <dbReference type="ARBA" id="ARBA00023015"/>
    </source>
</evidence>
<dbReference type="EMBL" id="JALKII010000009">
    <property type="protein sequence ID" value="MCK0538461.1"/>
    <property type="molecule type" value="Genomic_DNA"/>
</dbReference>
<organism evidence="6 7">
    <name type="scientific">Alcanivorax quisquiliarum</name>
    <dbReference type="NCBI Taxonomy" id="2933565"/>
    <lineage>
        <taxon>Bacteria</taxon>
        <taxon>Pseudomonadati</taxon>
        <taxon>Pseudomonadota</taxon>
        <taxon>Gammaproteobacteria</taxon>
        <taxon>Oceanospirillales</taxon>
        <taxon>Alcanivoracaceae</taxon>
        <taxon>Alcanivorax</taxon>
    </lineage>
</organism>
<accession>A0ABT0E9E6</accession>
<dbReference type="Proteomes" id="UP001165524">
    <property type="component" value="Unassembled WGS sequence"/>
</dbReference>
<dbReference type="Pfam" id="PF12833">
    <property type="entry name" value="HTH_18"/>
    <property type="match status" value="1"/>
</dbReference>
<gene>
    <name evidence="6" type="ORF">MU846_12155</name>
</gene>
<keyword evidence="3" id="KW-0804">Transcription</keyword>
<feature type="compositionally biased region" description="Basic and acidic residues" evidence="4">
    <location>
        <begin position="335"/>
        <end position="350"/>
    </location>
</feature>
<feature type="region of interest" description="Disordered" evidence="4">
    <location>
        <begin position="330"/>
        <end position="350"/>
    </location>
</feature>
<proteinExistence type="predicted"/>
<dbReference type="SMART" id="SM00342">
    <property type="entry name" value="HTH_ARAC"/>
    <property type="match status" value="1"/>
</dbReference>
<dbReference type="InterPro" id="IPR009057">
    <property type="entry name" value="Homeodomain-like_sf"/>
</dbReference>
<sequence length="350" mass="39912">MNLEKERVHGVFALAYLQEAERAGLDKHQLISQLRLPPLDLIEQQGVNLWHIMRLTDALYEHTGSTSFGYRAGQPLPATTYGQLSMAMLSAADIGQALETALRYWELLTQSLALELHLTPEYAEVYVHVHFQAPEPSLRCALEFAVAAVYRTTEHLAPHLASQLDIDLALPPPDYLAEIQRALPTLRYDQSHHCLRLPRARLTDKMPMANPMSYRTACQECEKLLAIWRAPDRLEPQLQRLLGVFAEGFPPLDNVAARLNMSSRTLRRRLADEGTHFRRIIDDIKQRDALYLLKNSNLEIQQIAEKLGYQDPANFTRAFRKWGLDAPSTLRRQARAADRPRKDDEHGSLP</sequence>
<evidence type="ECO:0000313" key="6">
    <source>
        <dbReference type="EMBL" id="MCK0538461.1"/>
    </source>
</evidence>
<evidence type="ECO:0000256" key="2">
    <source>
        <dbReference type="ARBA" id="ARBA00023125"/>
    </source>
</evidence>
<reference evidence="6" key="1">
    <citation type="submission" date="2022-04" db="EMBL/GenBank/DDBJ databases">
        <title>Alcanivorax sp. CY1518 draft genome sequence.</title>
        <authorList>
            <person name="Zhao G."/>
            <person name="An M."/>
        </authorList>
    </citation>
    <scope>NUCLEOTIDE SEQUENCE</scope>
    <source>
        <strain evidence="6">CY1518</strain>
    </source>
</reference>
<dbReference type="SUPFAM" id="SSF46689">
    <property type="entry name" value="Homeodomain-like"/>
    <property type="match status" value="1"/>
</dbReference>
<dbReference type="InterPro" id="IPR018060">
    <property type="entry name" value="HTH_AraC"/>
</dbReference>
<evidence type="ECO:0000256" key="3">
    <source>
        <dbReference type="ARBA" id="ARBA00023163"/>
    </source>
</evidence>
<feature type="domain" description="HTH araC/xylS-type" evidence="5">
    <location>
        <begin position="252"/>
        <end position="333"/>
    </location>
</feature>
<evidence type="ECO:0000259" key="5">
    <source>
        <dbReference type="PROSITE" id="PS01124"/>
    </source>
</evidence>
<evidence type="ECO:0000313" key="7">
    <source>
        <dbReference type="Proteomes" id="UP001165524"/>
    </source>
</evidence>
<dbReference type="PANTHER" id="PTHR47894:SF1">
    <property type="entry name" value="HTH-TYPE TRANSCRIPTIONAL REGULATOR VQSM"/>
    <property type="match status" value="1"/>
</dbReference>
<name>A0ABT0E9E6_9GAMM</name>
<comment type="caution">
    <text evidence="6">The sequence shown here is derived from an EMBL/GenBank/DDBJ whole genome shotgun (WGS) entry which is preliminary data.</text>
</comment>
<dbReference type="RefSeq" id="WP_246953111.1">
    <property type="nucleotide sequence ID" value="NZ_JALKII010000009.1"/>
</dbReference>
<evidence type="ECO:0000256" key="4">
    <source>
        <dbReference type="SAM" id="MobiDB-lite"/>
    </source>
</evidence>
<dbReference type="Pfam" id="PF12625">
    <property type="entry name" value="Arabinose_bd"/>
    <property type="match status" value="1"/>
</dbReference>
<keyword evidence="2" id="KW-0238">DNA-binding</keyword>
<keyword evidence="7" id="KW-1185">Reference proteome</keyword>
<dbReference type="InterPro" id="IPR032687">
    <property type="entry name" value="AraC-type_N"/>
</dbReference>